<reference evidence="1 2" key="1">
    <citation type="journal article" date="2015" name="Nat. Commun.">
        <title>Production of butyrate from lysine and the Amadori product fructoselysine by a human gut commensal.</title>
        <authorList>
            <person name="Bui T.P."/>
            <person name="Ritari J."/>
            <person name="Boeren S."/>
            <person name="de Waard P."/>
            <person name="Plugge C.M."/>
            <person name="de Vos W.M."/>
        </authorList>
    </citation>
    <scope>NUCLEOTIDE SEQUENCE [LARGE SCALE GENOMIC DNA]</scope>
    <source>
        <strain evidence="1 2">AF211</strain>
    </source>
</reference>
<dbReference type="AlphaFoldDB" id="A0A0S2W064"/>
<protein>
    <submittedName>
        <fullName evidence="1">Uncharacterized protein</fullName>
    </submittedName>
</protein>
<evidence type="ECO:0000313" key="1">
    <source>
        <dbReference type="EMBL" id="ALP92733.1"/>
    </source>
</evidence>
<dbReference type="EMBL" id="CP011307">
    <property type="protein sequence ID" value="ALP92733.1"/>
    <property type="molecule type" value="Genomic_DNA"/>
</dbReference>
<dbReference type="KEGG" id="ibu:IB211_00338c"/>
<accession>A0A0S2W064</accession>
<dbReference type="RefSeq" id="WP_058116899.1">
    <property type="nucleotide sequence ID" value="NZ_CP011307.1"/>
</dbReference>
<evidence type="ECO:0000313" key="2">
    <source>
        <dbReference type="Proteomes" id="UP000064844"/>
    </source>
</evidence>
<keyword evidence="2" id="KW-1185">Reference proteome</keyword>
<gene>
    <name evidence="1" type="ORF">IB211_00338c</name>
</gene>
<dbReference type="STRING" id="1297617.IB211_00338c"/>
<reference evidence="2" key="2">
    <citation type="submission" date="2015-04" db="EMBL/GenBank/DDBJ databases">
        <title>A butyrogenic pathway from the amino acid lysine in a human gut commensal.</title>
        <authorList>
            <person name="de Vos W.M."/>
            <person name="Bui N.T.P."/>
            <person name="Plugge C.M."/>
            <person name="Ritari J."/>
        </authorList>
    </citation>
    <scope>NUCLEOTIDE SEQUENCE [LARGE SCALE GENOMIC DNA]</scope>
    <source>
        <strain evidence="2">AF211</strain>
    </source>
</reference>
<name>A0A0S2W064_9FIRM</name>
<dbReference type="Pfam" id="PF20124">
    <property type="entry name" value="DUF6514"/>
    <property type="match status" value="1"/>
</dbReference>
<sequence>MLQRKRPYHQRHPALTQSNERRDLRRFKLKALTEEVRPFPDQYAYQVVCTELHSPELGRYVAYGLLCCQYLRGVWKPVSALCDLSLHSGEVLALAARFNAAQLSPLHFREAVEDWLADL</sequence>
<dbReference type="Proteomes" id="UP000064844">
    <property type="component" value="Chromosome"/>
</dbReference>
<organism evidence="1 2">
    <name type="scientific">Intestinimonas butyriciproducens</name>
    <dbReference type="NCBI Taxonomy" id="1297617"/>
    <lineage>
        <taxon>Bacteria</taxon>
        <taxon>Bacillati</taxon>
        <taxon>Bacillota</taxon>
        <taxon>Clostridia</taxon>
        <taxon>Eubacteriales</taxon>
        <taxon>Intestinimonas</taxon>
    </lineage>
</organism>
<dbReference type="InterPro" id="IPR017016">
    <property type="entry name" value="UCP033595"/>
</dbReference>
<proteinExistence type="predicted"/>